<reference evidence="2" key="2">
    <citation type="submission" date="2014-01" db="EMBL/GenBank/DDBJ databases">
        <title>Evolution of pathogenesis and genome organization in the Tremellales.</title>
        <authorList>
            <person name="Cuomo C."/>
            <person name="Litvintseva A."/>
            <person name="Heitman J."/>
            <person name="Chen Y."/>
            <person name="Sun S."/>
            <person name="Springer D."/>
            <person name="Dromer F."/>
            <person name="Young S."/>
            <person name="Zeng Q."/>
            <person name="Chapman S."/>
            <person name="Gujja S."/>
            <person name="Saif S."/>
            <person name="Birren B."/>
        </authorList>
    </citation>
    <scope>NUCLEOTIDE SEQUENCE</scope>
    <source>
        <strain evidence="2">CBS 10118</strain>
    </source>
</reference>
<proteinExistence type="predicted"/>
<feature type="region of interest" description="Disordered" evidence="1">
    <location>
        <begin position="1"/>
        <end position="40"/>
    </location>
</feature>
<feature type="compositionally biased region" description="Polar residues" evidence="1">
    <location>
        <begin position="257"/>
        <end position="266"/>
    </location>
</feature>
<dbReference type="AlphaFoldDB" id="A0A1B9FTK1"/>
<feature type="compositionally biased region" description="Low complexity" evidence="1">
    <location>
        <begin position="20"/>
        <end position="29"/>
    </location>
</feature>
<organism evidence="2">
    <name type="scientific">Kwoniella bestiolae CBS 10118</name>
    <dbReference type="NCBI Taxonomy" id="1296100"/>
    <lineage>
        <taxon>Eukaryota</taxon>
        <taxon>Fungi</taxon>
        <taxon>Dikarya</taxon>
        <taxon>Basidiomycota</taxon>
        <taxon>Agaricomycotina</taxon>
        <taxon>Tremellomycetes</taxon>
        <taxon>Tremellales</taxon>
        <taxon>Cryptococcaceae</taxon>
        <taxon>Kwoniella</taxon>
    </lineage>
</organism>
<evidence type="ECO:0000313" key="2">
    <source>
        <dbReference type="EMBL" id="OCF22107.1"/>
    </source>
</evidence>
<sequence length="323" mass="35937">MTSTNASTVPIFHKGKRLPSSSSSSSGRSSGDRYNPRTHSGIWQMMHDSLFSGNLDEKTRLRSELNYVMSSETPQGKEKDDTDRVKMMWSEITAPDASTGKSPTDKVMRGRWISKPRRMSCIRQMVPYPSSYNGTALDESLIQWDKVTPPPGYSYHPRTGRLTRTNSTERGDGQNGIRRTMDKASGFMSDYVKFRGLVPECKAVQRKWEYIVSKTGTGQEPSEEEKRSRFESIDESFWERVKPSNIKVDQITPPPTSLNRQSKTAGTNGGRSTPRKGSGDLSLDQKRSIWSKQLTSFASQSNQTSPSSLAISTPASSIISAAA</sequence>
<reference evidence="2" key="1">
    <citation type="submission" date="2013-07" db="EMBL/GenBank/DDBJ databases">
        <title>The Genome Sequence of Cryptococcus bestiolae CBS10118.</title>
        <authorList>
            <consortium name="The Broad Institute Genome Sequencing Platform"/>
            <person name="Cuomo C."/>
            <person name="Litvintseva A."/>
            <person name="Chen Y."/>
            <person name="Heitman J."/>
            <person name="Sun S."/>
            <person name="Springer D."/>
            <person name="Dromer F."/>
            <person name="Young S.K."/>
            <person name="Zeng Q."/>
            <person name="Gargeya S."/>
            <person name="Fitzgerald M."/>
            <person name="Abouelleil A."/>
            <person name="Alvarado L."/>
            <person name="Berlin A.M."/>
            <person name="Chapman S.B."/>
            <person name="Dewar J."/>
            <person name="Goldberg J."/>
            <person name="Griggs A."/>
            <person name="Gujja S."/>
            <person name="Hansen M."/>
            <person name="Howarth C."/>
            <person name="Imamovic A."/>
            <person name="Larimer J."/>
            <person name="McCowan C."/>
            <person name="Murphy C."/>
            <person name="Pearson M."/>
            <person name="Priest M."/>
            <person name="Roberts A."/>
            <person name="Saif S."/>
            <person name="Shea T."/>
            <person name="Sykes S."/>
            <person name="Wortman J."/>
            <person name="Nusbaum C."/>
            <person name="Birren B."/>
        </authorList>
    </citation>
    <scope>NUCLEOTIDE SEQUENCE [LARGE SCALE GENOMIC DNA]</scope>
    <source>
        <strain evidence="2">CBS 10118</strain>
    </source>
</reference>
<dbReference type="VEuPathDB" id="FungiDB:I302_07749"/>
<feature type="region of interest" description="Disordered" evidence="1">
    <location>
        <begin position="149"/>
        <end position="180"/>
    </location>
</feature>
<accession>A0A1B9FTK1</accession>
<name>A0A1B9FTK1_9TREE</name>
<dbReference type="EMBL" id="KI894025">
    <property type="protein sequence ID" value="OCF22107.1"/>
    <property type="molecule type" value="Genomic_DNA"/>
</dbReference>
<evidence type="ECO:0000256" key="1">
    <source>
        <dbReference type="SAM" id="MobiDB-lite"/>
    </source>
</evidence>
<protein>
    <submittedName>
        <fullName evidence="2">Uncharacterized protein</fullName>
    </submittedName>
</protein>
<feature type="compositionally biased region" description="Low complexity" evidence="1">
    <location>
        <begin position="304"/>
        <end position="323"/>
    </location>
</feature>
<feature type="region of interest" description="Disordered" evidence="1">
    <location>
        <begin position="244"/>
        <end position="323"/>
    </location>
</feature>
<feature type="compositionally biased region" description="Polar residues" evidence="1">
    <location>
        <begin position="288"/>
        <end position="303"/>
    </location>
</feature>
<gene>
    <name evidence="2" type="ORF">I302_07749</name>
</gene>